<keyword evidence="5" id="KW-0963">Cytoplasm</keyword>
<keyword evidence="7" id="KW-0378">Hydrolase</keyword>
<comment type="catalytic activity">
    <reaction evidence="22">
        <text>dodecanoyl-CoA + H2O = dodecanoate + CoA + H(+)</text>
        <dbReference type="Rhea" id="RHEA:30135"/>
        <dbReference type="ChEBI" id="CHEBI:15377"/>
        <dbReference type="ChEBI" id="CHEBI:15378"/>
        <dbReference type="ChEBI" id="CHEBI:18262"/>
        <dbReference type="ChEBI" id="CHEBI:57287"/>
        <dbReference type="ChEBI" id="CHEBI:57375"/>
    </reaction>
    <physiologicalReaction direction="left-to-right" evidence="22">
        <dbReference type="Rhea" id="RHEA:30136"/>
    </physiologicalReaction>
</comment>
<gene>
    <name evidence="25" type="ORF">J27TS8_13910</name>
</gene>
<dbReference type="PANTHER" id="PTHR12418:SF19">
    <property type="entry name" value="ACYL-COENZYME A THIOESTERASE THEM4"/>
    <property type="match status" value="1"/>
</dbReference>
<evidence type="ECO:0000313" key="26">
    <source>
        <dbReference type="Proteomes" id="UP000682111"/>
    </source>
</evidence>
<keyword evidence="26" id="KW-1185">Reference proteome</keyword>
<dbReference type="InterPro" id="IPR003736">
    <property type="entry name" value="PAAI_dom"/>
</dbReference>
<comment type="catalytic activity">
    <reaction evidence="14">
        <text>(9Z)-octadecenoyl-CoA + H2O = (9Z)-octadecenoate + CoA + H(+)</text>
        <dbReference type="Rhea" id="RHEA:40139"/>
        <dbReference type="ChEBI" id="CHEBI:15377"/>
        <dbReference type="ChEBI" id="CHEBI:15378"/>
        <dbReference type="ChEBI" id="CHEBI:30823"/>
        <dbReference type="ChEBI" id="CHEBI:57287"/>
        <dbReference type="ChEBI" id="CHEBI:57387"/>
    </reaction>
    <physiologicalReaction direction="left-to-right" evidence="14">
        <dbReference type="Rhea" id="RHEA:40140"/>
    </physiologicalReaction>
</comment>
<evidence type="ECO:0000256" key="14">
    <source>
        <dbReference type="ARBA" id="ARBA00037002"/>
    </source>
</evidence>
<evidence type="ECO:0000256" key="12">
    <source>
        <dbReference type="ARBA" id="ARBA00023273"/>
    </source>
</evidence>
<protein>
    <recommendedName>
        <fullName evidence="17">Acyl-coenzyme A thioesterase THEM4</fullName>
        <ecNumber evidence="16">3.1.2.2</ecNumber>
    </recommendedName>
    <alternativeName>
        <fullName evidence="18">Thioesterase superfamily member 4</fullName>
    </alternativeName>
</protein>
<keyword evidence="11" id="KW-0472">Membrane</keyword>
<dbReference type="InterPro" id="IPR052365">
    <property type="entry name" value="THEM4/THEM5_acyl-CoA_thioest"/>
</dbReference>
<evidence type="ECO:0000256" key="20">
    <source>
        <dbReference type="ARBA" id="ARBA00047734"/>
    </source>
</evidence>
<comment type="catalytic activity">
    <reaction evidence="20">
        <text>hexadecanoyl-CoA + H2O = hexadecanoate + CoA + H(+)</text>
        <dbReference type="Rhea" id="RHEA:16645"/>
        <dbReference type="ChEBI" id="CHEBI:7896"/>
        <dbReference type="ChEBI" id="CHEBI:15377"/>
        <dbReference type="ChEBI" id="CHEBI:15378"/>
        <dbReference type="ChEBI" id="CHEBI:57287"/>
        <dbReference type="ChEBI" id="CHEBI:57379"/>
        <dbReference type="EC" id="3.1.2.2"/>
    </reaction>
    <physiologicalReaction direction="left-to-right" evidence="20">
        <dbReference type="Rhea" id="RHEA:16646"/>
    </physiologicalReaction>
</comment>
<evidence type="ECO:0000259" key="24">
    <source>
        <dbReference type="Pfam" id="PF03061"/>
    </source>
</evidence>
<organism evidence="25 26">
    <name type="scientific">Robertmurraya siralis</name>
    <dbReference type="NCBI Taxonomy" id="77777"/>
    <lineage>
        <taxon>Bacteria</taxon>
        <taxon>Bacillati</taxon>
        <taxon>Bacillota</taxon>
        <taxon>Bacilli</taxon>
        <taxon>Bacillales</taxon>
        <taxon>Bacillaceae</taxon>
        <taxon>Robertmurraya</taxon>
    </lineage>
</organism>
<keyword evidence="8" id="KW-0276">Fatty acid metabolism</keyword>
<name>A0A920BSX7_9BACI</name>
<evidence type="ECO:0000256" key="6">
    <source>
        <dbReference type="ARBA" id="ARBA00022703"/>
    </source>
</evidence>
<sequence length="161" mass="17900">MQENLKRLFQQVLEKGTNEELEVLKHILEGLNHQDRTFINRLLHMENKKTNEGIEVKIPLNAMVNNPLNILHGGITATVIDSAMGILAHQSLPDGKAAVTTQLSIHYIAQGIGDFITCQAKIEHFGSKTLLASADVFRSDGQKIAQATGSFFIIEKRQNKK</sequence>
<evidence type="ECO:0000256" key="3">
    <source>
        <dbReference type="ARBA" id="ARBA00004632"/>
    </source>
</evidence>
<dbReference type="RefSeq" id="WP_235879387.1">
    <property type="nucleotide sequence ID" value="NZ_BORC01000002.1"/>
</dbReference>
<evidence type="ECO:0000256" key="19">
    <source>
        <dbReference type="ARBA" id="ARBA00047588"/>
    </source>
</evidence>
<dbReference type="GO" id="GO:0006631">
    <property type="term" value="P:fatty acid metabolic process"/>
    <property type="evidence" value="ECO:0007669"/>
    <property type="project" value="UniProtKB-KW"/>
</dbReference>
<comment type="catalytic activity">
    <reaction evidence="21">
        <text>decanoyl-CoA + H2O = decanoate + CoA + H(+)</text>
        <dbReference type="Rhea" id="RHEA:40059"/>
        <dbReference type="ChEBI" id="CHEBI:15377"/>
        <dbReference type="ChEBI" id="CHEBI:15378"/>
        <dbReference type="ChEBI" id="CHEBI:27689"/>
        <dbReference type="ChEBI" id="CHEBI:57287"/>
        <dbReference type="ChEBI" id="CHEBI:61430"/>
    </reaction>
    <physiologicalReaction direction="left-to-right" evidence="21">
        <dbReference type="Rhea" id="RHEA:40060"/>
    </physiologicalReaction>
</comment>
<comment type="similarity">
    <text evidence="15">Belongs to the THEM4/THEM5 thioesterase family.</text>
</comment>
<comment type="catalytic activity">
    <reaction evidence="13">
        <text>(5Z,8Z,11Z,14Z)-eicosatetraenoyl-CoA + H2O = (5Z,8Z,11Z,14Z)-eicosatetraenoate + CoA + H(+)</text>
        <dbReference type="Rhea" id="RHEA:40151"/>
        <dbReference type="ChEBI" id="CHEBI:15377"/>
        <dbReference type="ChEBI" id="CHEBI:15378"/>
        <dbReference type="ChEBI" id="CHEBI:32395"/>
        <dbReference type="ChEBI" id="CHEBI:57287"/>
        <dbReference type="ChEBI" id="CHEBI:57368"/>
    </reaction>
    <physiologicalReaction direction="left-to-right" evidence="13">
        <dbReference type="Rhea" id="RHEA:40152"/>
    </physiologicalReaction>
</comment>
<keyword evidence="12" id="KW-0966">Cell projection</keyword>
<evidence type="ECO:0000313" key="25">
    <source>
        <dbReference type="EMBL" id="GIN61398.1"/>
    </source>
</evidence>
<evidence type="ECO:0000256" key="10">
    <source>
        <dbReference type="ARBA" id="ARBA00023098"/>
    </source>
</evidence>
<comment type="catalytic activity">
    <reaction evidence="23">
        <text>tetradecanoyl-CoA + H2O = tetradecanoate + CoA + H(+)</text>
        <dbReference type="Rhea" id="RHEA:40119"/>
        <dbReference type="ChEBI" id="CHEBI:15377"/>
        <dbReference type="ChEBI" id="CHEBI:15378"/>
        <dbReference type="ChEBI" id="CHEBI:30807"/>
        <dbReference type="ChEBI" id="CHEBI:57287"/>
        <dbReference type="ChEBI" id="CHEBI:57385"/>
    </reaction>
    <physiologicalReaction direction="left-to-right" evidence="23">
        <dbReference type="Rhea" id="RHEA:40120"/>
    </physiologicalReaction>
</comment>
<evidence type="ECO:0000256" key="17">
    <source>
        <dbReference type="ARBA" id="ARBA00040123"/>
    </source>
</evidence>
<evidence type="ECO:0000256" key="1">
    <source>
        <dbReference type="ARBA" id="ARBA00004170"/>
    </source>
</evidence>
<evidence type="ECO:0000256" key="13">
    <source>
        <dbReference type="ARBA" id="ARBA00035852"/>
    </source>
</evidence>
<dbReference type="PANTHER" id="PTHR12418">
    <property type="entry name" value="ACYL-COENZYME A THIOESTERASE THEM4"/>
    <property type="match status" value="1"/>
</dbReference>
<evidence type="ECO:0000256" key="5">
    <source>
        <dbReference type="ARBA" id="ARBA00022490"/>
    </source>
</evidence>
<keyword evidence="4" id="KW-1003">Cell membrane</keyword>
<dbReference type="CDD" id="cd03443">
    <property type="entry name" value="PaaI_thioesterase"/>
    <property type="match status" value="1"/>
</dbReference>
<comment type="caution">
    <text evidence="25">The sequence shown here is derived from an EMBL/GenBank/DDBJ whole genome shotgun (WGS) entry which is preliminary data.</text>
</comment>
<dbReference type="Pfam" id="PF03061">
    <property type="entry name" value="4HBT"/>
    <property type="match status" value="1"/>
</dbReference>
<dbReference type="EMBL" id="BORC01000002">
    <property type="protein sequence ID" value="GIN61398.1"/>
    <property type="molecule type" value="Genomic_DNA"/>
</dbReference>
<evidence type="ECO:0000256" key="22">
    <source>
        <dbReference type="ARBA" id="ARBA00048074"/>
    </source>
</evidence>
<evidence type="ECO:0000256" key="18">
    <source>
        <dbReference type="ARBA" id="ARBA00043210"/>
    </source>
</evidence>
<accession>A0A920BSX7</accession>
<evidence type="ECO:0000256" key="15">
    <source>
        <dbReference type="ARBA" id="ARBA00038456"/>
    </source>
</evidence>
<dbReference type="AlphaFoldDB" id="A0A920BSX7"/>
<evidence type="ECO:0000256" key="16">
    <source>
        <dbReference type="ARBA" id="ARBA00038848"/>
    </source>
</evidence>
<keyword evidence="10" id="KW-0443">Lipid metabolism</keyword>
<dbReference type="Proteomes" id="UP000682111">
    <property type="component" value="Unassembled WGS sequence"/>
</dbReference>
<evidence type="ECO:0000256" key="23">
    <source>
        <dbReference type="ARBA" id="ARBA00048180"/>
    </source>
</evidence>
<reference evidence="25" key="1">
    <citation type="submission" date="2021-03" db="EMBL/GenBank/DDBJ databases">
        <title>Antimicrobial resistance genes in bacteria isolated from Japanese honey, and their potential for conferring macrolide and lincosamide resistance in the American foulbrood pathogen Paenibacillus larvae.</title>
        <authorList>
            <person name="Okamoto M."/>
            <person name="Kumagai M."/>
            <person name="Kanamori H."/>
            <person name="Takamatsu D."/>
        </authorList>
    </citation>
    <scope>NUCLEOTIDE SEQUENCE</scope>
    <source>
        <strain evidence="25">J27TS8</strain>
    </source>
</reference>
<evidence type="ECO:0000256" key="9">
    <source>
        <dbReference type="ARBA" id="ARBA00022946"/>
    </source>
</evidence>
<evidence type="ECO:0000256" key="2">
    <source>
        <dbReference type="ARBA" id="ARBA00004496"/>
    </source>
</evidence>
<evidence type="ECO:0000256" key="21">
    <source>
        <dbReference type="ARBA" id="ARBA00047969"/>
    </source>
</evidence>
<comment type="subcellular location">
    <subcellularLocation>
        <location evidence="3">Cell projection</location>
        <location evidence="3">Ruffle membrane</location>
    </subcellularLocation>
    <subcellularLocation>
        <location evidence="2">Cytoplasm</location>
    </subcellularLocation>
    <subcellularLocation>
        <location evidence="1">Membrane</location>
        <topology evidence="1">Peripheral membrane protein</topology>
    </subcellularLocation>
</comment>
<keyword evidence="9" id="KW-0809">Transit peptide</keyword>
<dbReference type="EC" id="3.1.2.2" evidence="16"/>
<keyword evidence="6" id="KW-0053">Apoptosis</keyword>
<evidence type="ECO:0000256" key="11">
    <source>
        <dbReference type="ARBA" id="ARBA00023136"/>
    </source>
</evidence>
<evidence type="ECO:0000256" key="7">
    <source>
        <dbReference type="ARBA" id="ARBA00022801"/>
    </source>
</evidence>
<evidence type="ECO:0000256" key="8">
    <source>
        <dbReference type="ARBA" id="ARBA00022832"/>
    </source>
</evidence>
<dbReference type="SUPFAM" id="SSF54637">
    <property type="entry name" value="Thioesterase/thiol ester dehydrase-isomerase"/>
    <property type="match status" value="1"/>
</dbReference>
<comment type="catalytic activity">
    <reaction evidence="19">
        <text>octanoyl-CoA + H2O = octanoate + CoA + H(+)</text>
        <dbReference type="Rhea" id="RHEA:30143"/>
        <dbReference type="ChEBI" id="CHEBI:15377"/>
        <dbReference type="ChEBI" id="CHEBI:15378"/>
        <dbReference type="ChEBI" id="CHEBI:25646"/>
        <dbReference type="ChEBI" id="CHEBI:57287"/>
        <dbReference type="ChEBI" id="CHEBI:57386"/>
    </reaction>
    <physiologicalReaction direction="left-to-right" evidence="19">
        <dbReference type="Rhea" id="RHEA:30144"/>
    </physiologicalReaction>
</comment>
<dbReference type="InterPro" id="IPR029069">
    <property type="entry name" value="HotDog_dom_sf"/>
</dbReference>
<dbReference type="InterPro" id="IPR006683">
    <property type="entry name" value="Thioestr_dom"/>
</dbReference>
<evidence type="ECO:0000256" key="4">
    <source>
        <dbReference type="ARBA" id="ARBA00022475"/>
    </source>
</evidence>
<proteinExistence type="inferred from homology"/>
<dbReference type="GO" id="GO:0016289">
    <property type="term" value="F:acyl-CoA hydrolase activity"/>
    <property type="evidence" value="ECO:0007669"/>
    <property type="project" value="UniProtKB-ARBA"/>
</dbReference>
<feature type="domain" description="Thioesterase" evidence="24">
    <location>
        <begin position="69"/>
        <end position="144"/>
    </location>
</feature>
<dbReference type="GO" id="GO:0005737">
    <property type="term" value="C:cytoplasm"/>
    <property type="evidence" value="ECO:0007669"/>
    <property type="project" value="UniProtKB-SubCell"/>
</dbReference>
<dbReference type="GO" id="GO:0016020">
    <property type="term" value="C:membrane"/>
    <property type="evidence" value="ECO:0007669"/>
    <property type="project" value="UniProtKB-SubCell"/>
</dbReference>
<dbReference type="Gene3D" id="3.10.129.10">
    <property type="entry name" value="Hotdog Thioesterase"/>
    <property type="match status" value="1"/>
</dbReference>
<dbReference type="NCBIfam" id="TIGR00369">
    <property type="entry name" value="unchar_dom_1"/>
    <property type="match status" value="1"/>
</dbReference>